<dbReference type="Gene3D" id="2.170.130.20">
    <property type="entry name" value="LCCL-like domain"/>
    <property type="match status" value="1"/>
</dbReference>
<feature type="transmembrane region" description="Helical" evidence="2">
    <location>
        <begin position="360"/>
        <end position="385"/>
    </location>
</feature>
<keyword evidence="5" id="KW-1185">Reference proteome</keyword>
<dbReference type="Proteomes" id="UP001213799">
    <property type="component" value="Unassembled WGS sequence"/>
</dbReference>
<dbReference type="SMART" id="SM00603">
    <property type="entry name" value="LCCL"/>
    <property type="match status" value="1"/>
</dbReference>
<dbReference type="SUPFAM" id="SSF69848">
    <property type="entry name" value="LCCL domain"/>
    <property type="match status" value="1"/>
</dbReference>
<evidence type="ECO:0000313" key="5">
    <source>
        <dbReference type="Proteomes" id="UP001213799"/>
    </source>
</evidence>
<reference evidence="4" key="2">
    <citation type="submission" date="2023-01" db="EMBL/GenBank/DDBJ databases">
        <authorList>
            <person name="Petersen C."/>
        </authorList>
    </citation>
    <scope>NUCLEOTIDE SEQUENCE</scope>
    <source>
        <strain evidence="4">IBT 12815</strain>
    </source>
</reference>
<feature type="transmembrane region" description="Helical" evidence="2">
    <location>
        <begin position="437"/>
        <end position="459"/>
    </location>
</feature>
<dbReference type="InterPro" id="IPR051957">
    <property type="entry name" value="CRISP-LCCL_domain"/>
</dbReference>
<evidence type="ECO:0000259" key="3">
    <source>
        <dbReference type="PROSITE" id="PS50820"/>
    </source>
</evidence>
<feature type="transmembrane region" description="Helical" evidence="2">
    <location>
        <begin position="315"/>
        <end position="348"/>
    </location>
</feature>
<dbReference type="RefSeq" id="XP_056750062.1">
    <property type="nucleotide sequence ID" value="XM_056901394.1"/>
</dbReference>
<organism evidence="4 5">
    <name type="scientific">Penicillium hordei</name>
    <dbReference type="NCBI Taxonomy" id="40994"/>
    <lineage>
        <taxon>Eukaryota</taxon>
        <taxon>Fungi</taxon>
        <taxon>Dikarya</taxon>
        <taxon>Ascomycota</taxon>
        <taxon>Pezizomycotina</taxon>
        <taxon>Eurotiomycetes</taxon>
        <taxon>Eurotiomycetidae</taxon>
        <taxon>Eurotiales</taxon>
        <taxon>Aspergillaceae</taxon>
        <taxon>Penicillium</taxon>
    </lineage>
</organism>
<proteinExistence type="predicted"/>
<dbReference type="PROSITE" id="PS50820">
    <property type="entry name" value="LCCL"/>
    <property type="match status" value="1"/>
</dbReference>
<feature type="region of interest" description="Disordered" evidence="1">
    <location>
        <begin position="1"/>
        <end position="53"/>
    </location>
</feature>
<evidence type="ECO:0000256" key="2">
    <source>
        <dbReference type="SAM" id="Phobius"/>
    </source>
</evidence>
<protein>
    <recommendedName>
        <fullName evidence="3">LCCL domain-containing protein</fullName>
    </recommendedName>
</protein>
<evidence type="ECO:0000313" key="4">
    <source>
        <dbReference type="EMBL" id="KAJ5593436.1"/>
    </source>
</evidence>
<feature type="transmembrane region" description="Helical" evidence="2">
    <location>
        <begin position="126"/>
        <end position="144"/>
    </location>
</feature>
<comment type="caution">
    <text evidence="4">The sequence shown here is derived from an EMBL/GenBank/DDBJ whole genome shotgun (WGS) entry which is preliminary data.</text>
</comment>
<reference evidence="4" key="1">
    <citation type="journal article" date="2023" name="IMA Fungus">
        <title>Comparative genomic study of the Penicillium genus elucidates a diverse pangenome and 15 lateral gene transfer events.</title>
        <authorList>
            <person name="Petersen C."/>
            <person name="Sorensen T."/>
            <person name="Nielsen M.R."/>
            <person name="Sondergaard T.E."/>
            <person name="Sorensen J.L."/>
            <person name="Fitzpatrick D.A."/>
            <person name="Frisvad J.C."/>
            <person name="Nielsen K.L."/>
        </authorList>
    </citation>
    <scope>NUCLEOTIDE SEQUENCE</scope>
    <source>
        <strain evidence="4">IBT 12815</strain>
    </source>
</reference>
<dbReference type="InterPro" id="IPR004043">
    <property type="entry name" value="LCCL"/>
</dbReference>
<sequence length="648" mass="72174">MPPENGPAADTLDELNPARYNGEDYALARDRPSADYGDLEQGSAPLLPGDFPARRDSEHGSDFDFEVHRQNARRDPPFSCSRAGFIAWCKGPDPPHIYRVNPWFPKWQAAPAQLVERWLPRRRMKIAALLGGLLFWVVVFFSLLKTSLTDQEVLGYGQPVKLSCHQSLWNNATDCGINGELCRPFEDQSFAFRCPSGCAAAILLEPYNVGEREYNYRPLVIGGKPFGLDDHTSGLYRGDSSICASALHAGLISDRKGGCGILHRRGETSKFENVTQNGIESIPFMPHFPMSFMLTSQASSGTSETKLVECSDIRWSLFAFTVAVTTALSITVTSAPAFFSAIYFITFFQVAMASDPPTSSFYELVSICLGRFIPGAFVGFVLYYFCVKYTLRDLDAHLEKTILWLGGCWVGALNTDTFDHIPISRLTPHDIQQQPGAATALSIIISSLIMITFVQAYCFRREGRFFPMLRLYGLFILGILVLVLVPHMKLRIHHDLLAMLLIPGTAMQTRPSLLFQGILVGLYINGISRWGFGSILQTPASLLDGAKLGTAPPVINPPRIEHQNRLAFSFPELSPHVDGISVLVNDVLRFRSLKLNNSQDVADFVWNRGFENEIEHFRFGYVHAHALGGFWYEDFTEPSAWAVDGSFS</sequence>
<dbReference type="PANTHER" id="PTHR31331">
    <property type="entry name" value="LCCL DOMAIN PROTEIN (AFU_ORTHOLOGUE AFUA_5G08630)"/>
    <property type="match status" value="1"/>
</dbReference>
<name>A0AAD6DUS1_9EURO</name>
<keyword evidence="2" id="KW-1133">Transmembrane helix</keyword>
<dbReference type="GeneID" id="81591636"/>
<evidence type="ECO:0000256" key="1">
    <source>
        <dbReference type="SAM" id="MobiDB-lite"/>
    </source>
</evidence>
<keyword evidence="2" id="KW-0472">Membrane</keyword>
<dbReference type="PANTHER" id="PTHR31331:SF1">
    <property type="entry name" value="CYSTEINE RICH SECRETORY PROTEIN LCCL DOMAIN CONTAINING 2"/>
    <property type="match status" value="1"/>
</dbReference>
<keyword evidence="2" id="KW-0812">Transmembrane</keyword>
<dbReference type="EMBL" id="JAQJAE010000005">
    <property type="protein sequence ID" value="KAJ5593436.1"/>
    <property type="molecule type" value="Genomic_DNA"/>
</dbReference>
<accession>A0AAD6DUS1</accession>
<dbReference type="AlphaFoldDB" id="A0AAD6DUS1"/>
<gene>
    <name evidence="4" type="ORF">N7537_010340</name>
</gene>
<dbReference type="InterPro" id="IPR036609">
    <property type="entry name" value="LCCL_sf"/>
</dbReference>
<dbReference type="Pfam" id="PF03815">
    <property type="entry name" value="LCCL"/>
    <property type="match status" value="1"/>
</dbReference>
<feature type="domain" description="LCCL" evidence="3">
    <location>
        <begin position="169"/>
        <end position="282"/>
    </location>
</feature>
<feature type="transmembrane region" description="Helical" evidence="2">
    <location>
        <begin position="471"/>
        <end position="492"/>
    </location>
</feature>